<evidence type="ECO:0000313" key="7">
    <source>
        <dbReference type="Proteomes" id="UP000627464"/>
    </source>
</evidence>
<evidence type="ECO:0000256" key="1">
    <source>
        <dbReference type="ARBA" id="ARBA00022598"/>
    </source>
</evidence>
<protein>
    <submittedName>
        <fullName evidence="6">Carboxylate--amine ligase</fullName>
    </submittedName>
</protein>
<keyword evidence="1 6" id="KW-0436">Ligase</keyword>
<keyword evidence="3 4" id="KW-0067">ATP-binding</keyword>
<evidence type="ECO:0000313" key="6">
    <source>
        <dbReference type="EMBL" id="GGA33219.1"/>
    </source>
</evidence>
<proteinExistence type="predicted"/>
<keyword evidence="7" id="KW-1185">Reference proteome</keyword>
<dbReference type="PANTHER" id="PTHR43585:SF2">
    <property type="entry name" value="ATP-GRASP ENZYME FSQD"/>
    <property type="match status" value="1"/>
</dbReference>
<dbReference type="GO" id="GO:0016874">
    <property type="term" value="F:ligase activity"/>
    <property type="evidence" value="ECO:0007669"/>
    <property type="project" value="UniProtKB-KW"/>
</dbReference>
<evidence type="ECO:0000256" key="3">
    <source>
        <dbReference type="ARBA" id="ARBA00022840"/>
    </source>
</evidence>
<reference evidence="7" key="1">
    <citation type="journal article" date="2019" name="Int. J. Syst. Evol. Microbiol.">
        <title>The Global Catalogue of Microorganisms (GCM) 10K type strain sequencing project: providing services to taxonomists for standard genome sequencing and annotation.</title>
        <authorList>
            <consortium name="The Broad Institute Genomics Platform"/>
            <consortium name="The Broad Institute Genome Sequencing Center for Infectious Disease"/>
            <person name="Wu L."/>
            <person name="Ma J."/>
        </authorList>
    </citation>
    <scope>NUCLEOTIDE SEQUENCE [LARGE SCALE GENOMIC DNA]</scope>
    <source>
        <strain evidence="7">CGMCC 1.12806</strain>
    </source>
</reference>
<sequence length="390" mass="42943">MHMLNHKPYVIISHVVNAAVTEGFIPAAQRLGYPVVLLTDHAMAHNQVLDDNVCVIECEVFNPLSILDALTEWGITPAALFSNSDHLQTATAIAATALGLPAKNWQICYAAKEKWRMRQRLQAHGLPSVWSSQLLPNEAPHANWPWPVVIKPGQGVASMDVRLLDDLASCQHYLASLPSRQTLLVEAFMQGPLFTLETLGDGNELVAVGGFDVELSPPPHFVEMAARWGGEHSVRWKQQALDQLRQFGVGFGVCHSEFIVTDHGPVLVEINYRSIGDGREFLLERLLPEGWFTPILCLHLGEPLPPVKPAQGEALIHYLVVQQSGTLQLAPQPAAAPGLRYRPLKAQGERIELTHSNKDYLGVLYLEASDTAQLEQLTACTLAALKWEVA</sequence>
<keyword evidence="2 4" id="KW-0547">Nucleotide-binding</keyword>
<dbReference type="PROSITE" id="PS50975">
    <property type="entry name" value="ATP_GRASP"/>
    <property type="match status" value="1"/>
</dbReference>
<comment type="caution">
    <text evidence="6">The sequence shown here is derived from an EMBL/GenBank/DDBJ whole genome shotgun (WGS) entry which is preliminary data.</text>
</comment>
<dbReference type="InterPro" id="IPR052032">
    <property type="entry name" value="ATP-dep_AA_Ligase"/>
</dbReference>
<organism evidence="6 7">
    <name type="scientific">Hafnia psychrotolerans</name>
    <dbReference type="NCBI Taxonomy" id="1477018"/>
    <lineage>
        <taxon>Bacteria</taxon>
        <taxon>Pseudomonadati</taxon>
        <taxon>Pseudomonadota</taxon>
        <taxon>Gammaproteobacteria</taxon>
        <taxon>Enterobacterales</taxon>
        <taxon>Hafniaceae</taxon>
        <taxon>Hafnia</taxon>
    </lineage>
</organism>
<dbReference type="PANTHER" id="PTHR43585">
    <property type="entry name" value="FUMIPYRROLE BIOSYNTHESIS PROTEIN C"/>
    <property type="match status" value="1"/>
</dbReference>
<accession>A0ABQ1FXC7</accession>
<dbReference type="Proteomes" id="UP000627464">
    <property type="component" value="Unassembled WGS sequence"/>
</dbReference>
<gene>
    <name evidence="6" type="ORF">GCM10011328_05120</name>
</gene>
<dbReference type="InterPro" id="IPR011761">
    <property type="entry name" value="ATP-grasp"/>
</dbReference>
<dbReference type="EMBL" id="BMFZ01000001">
    <property type="protein sequence ID" value="GGA33219.1"/>
    <property type="molecule type" value="Genomic_DNA"/>
</dbReference>
<evidence type="ECO:0000256" key="2">
    <source>
        <dbReference type="ARBA" id="ARBA00022741"/>
    </source>
</evidence>
<evidence type="ECO:0000256" key="4">
    <source>
        <dbReference type="PROSITE-ProRule" id="PRU00409"/>
    </source>
</evidence>
<evidence type="ECO:0000259" key="5">
    <source>
        <dbReference type="PROSITE" id="PS50975"/>
    </source>
</evidence>
<dbReference type="Gene3D" id="3.30.470.20">
    <property type="entry name" value="ATP-grasp fold, B domain"/>
    <property type="match status" value="1"/>
</dbReference>
<feature type="domain" description="ATP-grasp" evidence="5">
    <location>
        <begin position="118"/>
        <end position="300"/>
    </location>
</feature>
<dbReference type="SUPFAM" id="SSF56059">
    <property type="entry name" value="Glutathione synthetase ATP-binding domain-like"/>
    <property type="match status" value="1"/>
</dbReference>
<name>A0ABQ1FXC7_9GAMM</name>